<proteinExistence type="predicted"/>
<dbReference type="AlphaFoldDB" id="A0A0N4UVU8"/>
<dbReference type="Gene3D" id="1.10.3560.10">
    <property type="entry name" value="yst0336 like domain"/>
    <property type="match status" value="1"/>
</dbReference>
<evidence type="ECO:0000259" key="1">
    <source>
        <dbReference type="Pfam" id="PF04669"/>
    </source>
</evidence>
<dbReference type="STRING" id="51028.A0A0N4UVU8"/>
<feature type="domain" description="Polysaccharide biosynthesis" evidence="1">
    <location>
        <begin position="33"/>
        <end position="156"/>
    </location>
</feature>
<dbReference type="Pfam" id="PF04669">
    <property type="entry name" value="PBDC1"/>
    <property type="match status" value="1"/>
</dbReference>
<dbReference type="Proteomes" id="UP000274131">
    <property type="component" value="Unassembled WGS sequence"/>
</dbReference>
<dbReference type="OrthoDB" id="10248897at2759"/>
<organism evidence="4">
    <name type="scientific">Enterobius vermicularis</name>
    <name type="common">Human pinworm</name>
    <dbReference type="NCBI Taxonomy" id="51028"/>
    <lineage>
        <taxon>Eukaryota</taxon>
        <taxon>Metazoa</taxon>
        <taxon>Ecdysozoa</taxon>
        <taxon>Nematoda</taxon>
        <taxon>Chromadorea</taxon>
        <taxon>Rhabditida</taxon>
        <taxon>Spirurina</taxon>
        <taxon>Oxyuridomorpha</taxon>
        <taxon>Oxyuroidea</taxon>
        <taxon>Oxyuridae</taxon>
        <taxon>Enterobius</taxon>
    </lineage>
</organism>
<gene>
    <name evidence="2" type="ORF">EVEC_LOCUS1292</name>
</gene>
<evidence type="ECO:0000313" key="2">
    <source>
        <dbReference type="EMBL" id="VDD86149.1"/>
    </source>
</evidence>
<reference evidence="4" key="1">
    <citation type="submission" date="2017-02" db="UniProtKB">
        <authorList>
            <consortium name="WormBaseParasite"/>
        </authorList>
    </citation>
    <scope>IDENTIFICATION</scope>
</reference>
<name>A0A0N4UVU8_ENTVE</name>
<dbReference type="InterPro" id="IPR008476">
    <property type="entry name" value="PBDC1_metazoa/fungi"/>
</dbReference>
<protein>
    <submittedName>
        <fullName evidence="4">Polysacc_synt_4 domain-containing protein</fullName>
    </submittedName>
</protein>
<keyword evidence="3" id="KW-1185">Reference proteome</keyword>
<dbReference type="EMBL" id="UXUI01007194">
    <property type="protein sequence ID" value="VDD86149.1"/>
    <property type="molecule type" value="Genomic_DNA"/>
</dbReference>
<dbReference type="GO" id="GO:0005737">
    <property type="term" value="C:cytoplasm"/>
    <property type="evidence" value="ECO:0007669"/>
    <property type="project" value="TreeGrafter"/>
</dbReference>
<evidence type="ECO:0000313" key="3">
    <source>
        <dbReference type="Proteomes" id="UP000274131"/>
    </source>
</evidence>
<sequence length="174" mass="20058">MPLEENEFSSIISRDIACQLTGDASKYQNNPTLEVAWACNAAERASIHMNLLLSCDTRNLSLHKHSRMVYDHFRSLFPDMNVKTVAEKELKNENKKKWFEFCENLKDTIEEYNLGTLLRIRANGVYSEENTIVVPKVIYLAIEAARNFEGINEEAKEHYTEEHEKVSREGGNIC</sequence>
<dbReference type="PANTHER" id="PTHR13410:SF9">
    <property type="entry name" value="PROTEIN PBDC1"/>
    <property type="match status" value="1"/>
</dbReference>
<dbReference type="PANTHER" id="PTHR13410">
    <property type="entry name" value="PROTEIN PBDC1"/>
    <property type="match status" value="1"/>
</dbReference>
<dbReference type="WBParaSite" id="EVEC_0000158401-mRNA-1">
    <property type="protein sequence ID" value="EVEC_0000158401-mRNA-1"/>
    <property type="gene ID" value="EVEC_0000158401"/>
</dbReference>
<reference evidence="2 3" key="2">
    <citation type="submission" date="2018-10" db="EMBL/GenBank/DDBJ databases">
        <authorList>
            <consortium name="Pathogen Informatics"/>
        </authorList>
    </citation>
    <scope>NUCLEOTIDE SEQUENCE [LARGE SCALE GENOMIC DNA]</scope>
</reference>
<dbReference type="InterPro" id="IPR021148">
    <property type="entry name" value="Polysacc_synth_dom"/>
</dbReference>
<dbReference type="InterPro" id="IPR023139">
    <property type="entry name" value="PBDC1-like_dom_sf"/>
</dbReference>
<evidence type="ECO:0000313" key="4">
    <source>
        <dbReference type="WBParaSite" id="EVEC_0000158401-mRNA-1"/>
    </source>
</evidence>
<accession>A0A0N4UVU8</accession>